<protein>
    <submittedName>
        <fullName evidence="1">Uncharacterized protein</fullName>
    </submittedName>
</protein>
<dbReference type="AlphaFoldDB" id="A0A9D4E0Y4"/>
<evidence type="ECO:0000313" key="1">
    <source>
        <dbReference type="EMBL" id="KAH3771747.1"/>
    </source>
</evidence>
<comment type="caution">
    <text evidence="1">The sequence shown here is derived from an EMBL/GenBank/DDBJ whole genome shotgun (WGS) entry which is preliminary data.</text>
</comment>
<evidence type="ECO:0000313" key="2">
    <source>
        <dbReference type="Proteomes" id="UP000828390"/>
    </source>
</evidence>
<keyword evidence="2" id="KW-1185">Reference proteome</keyword>
<organism evidence="1 2">
    <name type="scientific">Dreissena polymorpha</name>
    <name type="common">Zebra mussel</name>
    <name type="synonym">Mytilus polymorpha</name>
    <dbReference type="NCBI Taxonomy" id="45954"/>
    <lineage>
        <taxon>Eukaryota</taxon>
        <taxon>Metazoa</taxon>
        <taxon>Spiralia</taxon>
        <taxon>Lophotrochozoa</taxon>
        <taxon>Mollusca</taxon>
        <taxon>Bivalvia</taxon>
        <taxon>Autobranchia</taxon>
        <taxon>Heteroconchia</taxon>
        <taxon>Euheterodonta</taxon>
        <taxon>Imparidentia</taxon>
        <taxon>Neoheterodontei</taxon>
        <taxon>Myida</taxon>
        <taxon>Dreissenoidea</taxon>
        <taxon>Dreissenidae</taxon>
        <taxon>Dreissena</taxon>
    </lineage>
</organism>
<gene>
    <name evidence="1" type="ORF">DPMN_173074</name>
</gene>
<dbReference type="Proteomes" id="UP000828390">
    <property type="component" value="Unassembled WGS sequence"/>
</dbReference>
<accession>A0A9D4E0Y4</accession>
<sequence length="79" mass="9242">MWFIQIRQVPTRIGRSSRAAQVMLEQVVLCQQQRRQLCGFAFTGRPHEGCTCLRRAAVVTGRRGRDKRLRAQQRLRFLS</sequence>
<reference evidence="1" key="1">
    <citation type="journal article" date="2019" name="bioRxiv">
        <title>The Genome of the Zebra Mussel, Dreissena polymorpha: A Resource for Invasive Species Research.</title>
        <authorList>
            <person name="McCartney M.A."/>
            <person name="Auch B."/>
            <person name="Kono T."/>
            <person name="Mallez S."/>
            <person name="Zhang Y."/>
            <person name="Obille A."/>
            <person name="Becker A."/>
            <person name="Abrahante J.E."/>
            <person name="Garbe J."/>
            <person name="Badalamenti J.P."/>
            <person name="Herman A."/>
            <person name="Mangelson H."/>
            <person name="Liachko I."/>
            <person name="Sullivan S."/>
            <person name="Sone E.D."/>
            <person name="Koren S."/>
            <person name="Silverstein K.A.T."/>
            <person name="Beckman K.B."/>
            <person name="Gohl D.M."/>
        </authorList>
    </citation>
    <scope>NUCLEOTIDE SEQUENCE</scope>
    <source>
        <strain evidence="1">Duluth1</strain>
        <tissue evidence="1">Whole animal</tissue>
    </source>
</reference>
<name>A0A9D4E0Y4_DREPO</name>
<dbReference type="EMBL" id="JAIWYP010000009">
    <property type="protein sequence ID" value="KAH3771747.1"/>
    <property type="molecule type" value="Genomic_DNA"/>
</dbReference>
<proteinExistence type="predicted"/>
<reference evidence="1" key="2">
    <citation type="submission" date="2020-11" db="EMBL/GenBank/DDBJ databases">
        <authorList>
            <person name="McCartney M.A."/>
            <person name="Auch B."/>
            <person name="Kono T."/>
            <person name="Mallez S."/>
            <person name="Becker A."/>
            <person name="Gohl D.M."/>
            <person name="Silverstein K.A.T."/>
            <person name="Koren S."/>
            <person name="Bechman K.B."/>
            <person name="Herman A."/>
            <person name="Abrahante J.E."/>
            <person name="Garbe J."/>
        </authorList>
    </citation>
    <scope>NUCLEOTIDE SEQUENCE</scope>
    <source>
        <strain evidence="1">Duluth1</strain>
        <tissue evidence="1">Whole animal</tissue>
    </source>
</reference>